<evidence type="ECO:0000313" key="3">
    <source>
        <dbReference type="Proteomes" id="UP000231878"/>
    </source>
</evidence>
<protein>
    <submittedName>
        <fullName evidence="2">Uncharacterized protein</fullName>
    </submittedName>
</protein>
<dbReference type="AlphaFoldDB" id="A0AAX0U2A9"/>
<evidence type="ECO:0000256" key="1">
    <source>
        <dbReference type="SAM" id="MobiDB-lite"/>
    </source>
</evidence>
<dbReference type="EMBL" id="PHRB01000043">
    <property type="protein sequence ID" value="PJO62584.1"/>
    <property type="molecule type" value="Genomic_DNA"/>
</dbReference>
<organism evidence="2 3">
    <name type="scientific">Burkholderia pseudomallei</name>
    <name type="common">Pseudomonas pseudomallei</name>
    <dbReference type="NCBI Taxonomy" id="28450"/>
    <lineage>
        <taxon>Bacteria</taxon>
        <taxon>Pseudomonadati</taxon>
        <taxon>Pseudomonadota</taxon>
        <taxon>Betaproteobacteria</taxon>
        <taxon>Burkholderiales</taxon>
        <taxon>Burkholderiaceae</taxon>
        <taxon>Burkholderia</taxon>
        <taxon>pseudomallei group</taxon>
    </lineage>
</organism>
<gene>
    <name evidence="2" type="ORF">CWD88_30380</name>
</gene>
<reference evidence="2 3" key="1">
    <citation type="submission" date="2017-11" db="EMBL/GenBank/DDBJ databases">
        <title>Molecular characterization of Burkholderia pseudomallei and closely related isolates from Vietnam.</title>
        <authorList>
            <person name="Ustinov D.V."/>
            <person name="Antonov A.S."/>
            <person name="Avdusheva E.F."/>
            <person name="Shpak I.M."/>
            <person name="Zakharova I.B."/>
            <person name="Thi L.A."/>
            <person name="Teteryatnikova N."/>
            <person name="Lopasteyskaya Y.A."/>
            <person name="Kuzyutina J.A."/>
            <person name="Ngo T.N."/>
            <person name="Victorov D.V."/>
        </authorList>
    </citation>
    <scope>NUCLEOTIDE SEQUENCE [LARGE SCALE GENOMIC DNA]</scope>
    <source>
        <strain evidence="2 3">V1512</strain>
    </source>
</reference>
<proteinExistence type="predicted"/>
<name>A0AAX0U2A9_BURPE</name>
<evidence type="ECO:0000313" key="2">
    <source>
        <dbReference type="EMBL" id="PJO62584.1"/>
    </source>
</evidence>
<comment type="caution">
    <text evidence="2">The sequence shown here is derived from an EMBL/GenBank/DDBJ whole genome shotgun (WGS) entry which is preliminary data.</text>
</comment>
<accession>A0AAX0U2A9</accession>
<sequence>MRRPRRSRRRGLWRGQGRRRLTGLDGALRRFVSFHCARGVFARARAVAIEAPMIVGTTVTRRAWRGGASRRRPKWEPKRQAAATR</sequence>
<dbReference type="Proteomes" id="UP000231878">
    <property type="component" value="Unassembled WGS sequence"/>
</dbReference>
<feature type="region of interest" description="Disordered" evidence="1">
    <location>
        <begin position="65"/>
        <end position="85"/>
    </location>
</feature>